<dbReference type="InterPro" id="IPR036867">
    <property type="entry name" value="R3H_dom_sf"/>
</dbReference>
<dbReference type="FunFam" id="4.10.1110.10:FF:000002">
    <property type="entry name" value="Immunoglobulin mu DNA-binding protein 2"/>
    <property type="match status" value="1"/>
</dbReference>
<dbReference type="InterPro" id="IPR003593">
    <property type="entry name" value="AAA+_ATPase"/>
</dbReference>
<dbReference type="FunFam" id="3.30.1370.50:FF:000002">
    <property type="entry name" value="Immunoglobulin mu DNA-binding protein 2"/>
    <property type="match status" value="1"/>
</dbReference>
<evidence type="ECO:0000256" key="24">
    <source>
        <dbReference type="ARBA" id="ARBA00023274"/>
    </source>
</evidence>
<evidence type="ECO:0000256" key="28">
    <source>
        <dbReference type="ARBA" id="ARBA00065318"/>
    </source>
</evidence>
<keyword evidence="17" id="KW-0007">Acetylation</keyword>
<evidence type="ECO:0000256" key="9">
    <source>
        <dbReference type="ARBA" id="ARBA00022723"/>
    </source>
</evidence>
<evidence type="ECO:0000256" key="2">
    <source>
        <dbReference type="ARBA" id="ARBA00004489"/>
    </source>
</evidence>
<feature type="region of interest" description="Disordered" evidence="32">
    <location>
        <begin position="840"/>
        <end position="894"/>
    </location>
</feature>
<comment type="catalytic activity">
    <reaction evidence="26">
        <text>ATP + H2O = ADP + phosphate + H(+)</text>
        <dbReference type="Rhea" id="RHEA:13065"/>
        <dbReference type="ChEBI" id="CHEBI:15377"/>
        <dbReference type="ChEBI" id="CHEBI:15378"/>
        <dbReference type="ChEBI" id="CHEBI:30616"/>
        <dbReference type="ChEBI" id="CHEBI:43474"/>
        <dbReference type="ChEBI" id="CHEBI:456216"/>
        <dbReference type="EC" id="3.6.4.13"/>
    </reaction>
    <physiologicalReaction direction="left-to-right" evidence="26">
        <dbReference type="Rhea" id="RHEA:13066"/>
    </physiologicalReaction>
</comment>
<dbReference type="Pfam" id="PF13086">
    <property type="entry name" value="AAA_11"/>
    <property type="match status" value="1"/>
</dbReference>
<dbReference type="GO" id="GO:0003677">
    <property type="term" value="F:DNA binding"/>
    <property type="evidence" value="ECO:0007669"/>
    <property type="project" value="UniProtKB-KW"/>
</dbReference>
<dbReference type="CDD" id="cd02641">
    <property type="entry name" value="R3H_Smubp-2_like"/>
    <property type="match status" value="1"/>
</dbReference>
<dbReference type="Pfam" id="PF13087">
    <property type="entry name" value="AAA_12"/>
    <property type="match status" value="1"/>
</dbReference>
<dbReference type="PANTHER" id="PTHR43788">
    <property type="entry name" value="DNA2/NAM7 HELICASE FAMILY MEMBER"/>
    <property type="match status" value="1"/>
</dbReference>
<dbReference type="CDD" id="cd18044">
    <property type="entry name" value="DEXXQc_SMUBP2"/>
    <property type="match status" value="1"/>
</dbReference>
<evidence type="ECO:0000256" key="11">
    <source>
        <dbReference type="ARBA" id="ARBA00022771"/>
    </source>
</evidence>
<dbReference type="AlphaFoldDB" id="A0A7J5Z086"/>
<dbReference type="InterPro" id="IPR027417">
    <property type="entry name" value="P-loop_NTPase"/>
</dbReference>
<dbReference type="InterPro" id="IPR035896">
    <property type="entry name" value="AN1-like_Znf"/>
</dbReference>
<sequence>MRLNPSTTGANCSNSSLPNIPGCPLAPHLQGETIETFSLQKHSFIRDRTKNTFARELKLNKPIFYLCNIHQLTSQLFNFIFTRQHTHVVLLAMAVEQFVSKTLELLQEEREAEIEENRIWQENISLKDLQSKGVCLLKLQISSQSTGLYGRTVVIFEPRKHLGFTSLPSNSFGPGDIVGLYDTGGCTAASQIGTGIVTRVSQTAISVAFDDSNDGLSFDTDGLHNLLKLANDVTYKRMKNALNTLNGYRNGPAANLIDVLFGDSTPSSQTQPNEFKFFNSNLDDSQREAVSFTLSQRELAVIHGPPGTGKTTTVVEIILQAVKQGQKVLCCAPSNVAVDNLVERLAQCKAKVLRLGHPARLLESIQKHSLDAILAQSDSAGIIADIRKDMDKAFVGIKKMRERGDRVNYKREIGELRKELRTREATAIAQILKSADVVLSTNTGACHTGPLKYLPAEHFDWVVIDECAQALESSCWIALLRARKCILAGDYKQLPPTIKSQKPVPQPHGETHPDVRDSVVRMLTVQYRMNSAIMEWASKEMYQGRLTAHSSVEKHLLKDLPGVACVEETSTPLLLIDTAGCGLSEMEVTEEQSKGNQGEVDIVELHIKALTEAGVKAKDIAVIAPYNLQVDLLRQKLSARHPELEIKSVDGFQGREKEAVVLSLVRSNRKGAVGFLSEDRRINVAVTRARRHIAVVCDTQTVQNHAFLKSLIDHMTQHGEVRTAFEYIQDIVPQNYTRDPKDTKSSSSSTSTKQKVKDQPPSRTKPPQKNSTGSSADENTAGKEKHTKGRAEENRTAEITAQVESFLKDSNQSELQFPSSFNSHDRLLVHQIAEEMGLVHESKGEGKDRCITVARPLESTPAEEPPQEEEEEEEKEKEEEKVQNPQKEQLSQTALDLKSLHLERMKREQQKREENAQQKKQQNILLPAQAQASKKPKAAKVKSKTKTGACGIAAAAAPDEDFDTLINAVIKAERVCSFLKCKASVLMLGQLCLFCNRQYCLSHHIPEVHGCGDKAKSHARMRISKEGVLYAGSGKKDKTMDPNKKAYLQRKLDSKLKDMSSQRKPKPKENES</sequence>
<evidence type="ECO:0000256" key="5">
    <source>
        <dbReference type="ARBA" id="ARBA00012551"/>
    </source>
</evidence>
<evidence type="ECO:0000256" key="3">
    <source>
        <dbReference type="ARBA" id="ARBA00004496"/>
    </source>
</evidence>
<dbReference type="InterPro" id="IPR047187">
    <property type="entry name" value="SF1_C_Upf1"/>
</dbReference>
<keyword evidence="21" id="KW-0804">Transcription</keyword>
<comment type="catalytic activity">
    <reaction evidence="25">
        <text>ATP + H2O = ADP + phosphate + H(+)</text>
        <dbReference type="Rhea" id="RHEA:13065"/>
        <dbReference type="ChEBI" id="CHEBI:15377"/>
        <dbReference type="ChEBI" id="CHEBI:15378"/>
        <dbReference type="ChEBI" id="CHEBI:30616"/>
        <dbReference type="ChEBI" id="CHEBI:43474"/>
        <dbReference type="ChEBI" id="CHEBI:456216"/>
        <dbReference type="EC" id="3.6.4.12"/>
    </reaction>
    <physiologicalReaction direction="left-to-right" evidence="25">
        <dbReference type="Rhea" id="RHEA:13066"/>
    </physiologicalReaction>
</comment>
<dbReference type="SMART" id="SM00393">
    <property type="entry name" value="R3H"/>
    <property type="match status" value="1"/>
</dbReference>
<feature type="domain" description="AN1-type" evidence="33">
    <location>
        <begin position="970"/>
        <end position="1019"/>
    </location>
</feature>
<dbReference type="InterPro" id="IPR041679">
    <property type="entry name" value="DNA2/NAM7-like_C"/>
</dbReference>
<dbReference type="InterPro" id="IPR001374">
    <property type="entry name" value="R3H_dom"/>
</dbReference>
<evidence type="ECO:0000313" key="35">
    <source>
        <dbReference type="EMBL" id="KAF3854893.1"/>
    </source>
</evidence>
<evidence type="ECO:0000256" key="31">
    <source>
        <dbReference type="PROSITE-ProRule" id="PRU00449"/>
    </source>
</evidence>
<dbReference type="GO" id="GO:0005737">
    <property type="term" value="C:cytoplasm"/>
    <property type="evidence" value="ECO:0007669"/>
    <property type="project" value="UniProtKB-SubCell"/>
</dbReference>
<dbReference type="PANTHER" id="PTHR43788:SF8">
    <property type="entry name" value="DNA-BINDING PROTEIN SMUBP-2"/>
    <property type="match status" value="1"/>
</dbReference>
<evidence type="ECO:0000256" key="21">
    <source>
        <dbReference type="ARBA" id="ARBA00023163"/>
    </source>
</evidence>
<dbReference type="Pfam" id="PF01424">
    <property type="entry name" value="R3H"/>
    <property type="match status" value="1"/>
</dbReference>
<dbReference type="SMART" id="SM00154">
    <property type="entry name" value="ZnF_AN1"/>
    <property type="match status" value="1"/>
</dbReference>
<keyword evidence="11 31" id="KW-0863">Zinc-finger</keyword>
<dbReference type="InterPro" id="IPR034072">
    <property type="entry name" value="R3H_Smubp-2"/>
</dbReference>
<evidence type="ECO:0000256" key="20">
    <source>
        <dbReference type="ARBA" id="ARBA00023159"/>
    </source>
</evidence>
<dbReference type="SUPFAM" id="SSF52540">
    <property type="entry name" value="P-loop containing nucleoside triphosphate hydrolases"/>
    <property type="match status" value="1"/>
</dbReference>
<feature type="compositionally biased region" description="Basic and acidic residues" evidence="32">
    <location>
        <begin position="840"/>
        <end position="850"/>
    </location>
</feature>
<evidence type="ECO:0000256" key="4">
    <source>
        <dbReference type="ARBA" id="ARBA00007913"/>
    </source>
</evidence>
<dbReference type="GO" id="GO:1990904">
    <property type="term" value="C:ribonucleoprotein complex"/>
    <property type="evidence" value="ECO:0007669"/>
    <property type="project" value="UniProtKB-KW"/>
</dbReference>
<dbReference type="InterPro" id="IPR041677">
    <property type="entry name" value="DNA2/NAM7_AAA_11"/>
</dbReference>
<evidence type="ECO:0000256" key="1">
    <source>
        <dbReference type="ARBA" id="ARBA00004123"/>
    </source>
</evidence>
<name>A0A7J5Z086_DISMA</name>
<evidence type="ECO:0000256" key="27">
    <source>
        <dbReference type="ARBA" id="ARBA00060343"/>
    </source>
</evidence>
<organism evidence="35 36">
    <name type="scientific">Dissostichus mawsoni</name>
    <name type="common">Antarctic cod</name>
    <dbReference type="NCBI Taxonomy" id="36200"/>
    <lineage>
        <taxon>Eukaryota</taxon>
        <taxon>Metazoa</taxon>
        <taxon>Chordata</taxon>
        <taxon>Craniata</taxon>
        <taxon>Vertebrata</taxon>
        <taxon>Euteleostomi</taxon>
        <taxon>Actinopterygii</taxon>
        <taxon>Neopterygii</taxon>
        <taxon>Teleostei</taxon>
        <taxon>Neoteleostei</taxon>
        <taxon>Acanthomorphata</taxon>
        <taxon>Eupercaria</taxon>
        <taxon>Perciformes</taxon>
        <taxon>Notothenioidei</taxon>
        <taxon>Nototheniidae</taxon>
        <taxon>Dissostichus</taxon>
    </lineage>
</organism>
<evidence type="ECO:0000256" key="8">
    <source>
        <dbReference type="ARBA" id="ARBA00022555"/>
    </source>
</evidence>
<dbReference type="InterPro" id="IPR004483">
    <property type="entry name" value="SMUBP-2/Hcs1-like"/>
</dbReference>
<comment type="function">
    <text evidence="27">5' to 3' helicase that unwinds RNA and DNA duplexes in an ATP-dependent reaction. Specific to 5'-phosphorylated single-stranded guanine-rich sequences. May play a role in RNA metabolism, ribosome biogenesis or initiation of translation. May play a role in regulation of transcription. Interacts with tRNA-Tyr.</text>
</comment>
<dbReference type="PROSITE" id="PS51039">
    <property type="entry name" value="ZF_AN1"/>
    <property type="match status" value="1"/>
</dbReference>
<keyword evidence="10" id="KW-0547">Nucleotide-binding</keyword>
<keyword evidence="22" id="KW-0539">Nucleus</keyword>
<keyword evidence="36" id="KW-1185">Reference proteome</keyword>
<evidence type="ECO:0000256" key="18">
    <source>
        <dbReference type="ARBA" id="ARBA00023015"/>
    </source>
</evidence>
<comment type="caution">
    <text evidence="35">The sequence shown here is derived from an EMBL/GenBank/DDBJ whole genome shotgun (WGS) entry which is preliminary data.</text>
</comment>
<keyword evidence="24" id="KW-0687">Ribonucleoprotein</keyword>
<dbReference type="GO" id="GO:0005634">
    <property type="term" value="C:nucleus"/>
    <property type="evidence" value="ECO:0007669"/>
    <property type="project" value="UniProtKB-SubCell"/>
</dbReference>
<feature type="compositionally biased region" description="Basic and acidic residues" evidence="32">
    <location>
        <begin position="780"/>
        <end position="796"/>
    </location>
</feature>
<dbReference type="Pfam" id="PF01428">
    <property type="entry name" value="zf-AN1"/>
    <property type="match status" value="1"/>
</dbReference>
<dbReference type="PROSITE" id="PS51061">
    <property type="entry name" value="R3H"/>
    <property type="match status" value="1"/>
</dbReference>
<keyword evidence="19" id="KW-0238">DNA-binding</keyword>
<comment type="subunit">
    <text evidence="28">Homooligomer. Interacts with RUVBL1. Interacts with RUVBL2. Interacts with GTF3C1. Interacts with ABT1. Interacts with ribosomes.</text>
</comment>
<keyword evidence="23" id="KW-0966">Cell projection</keyword>
<evidence type="ECO:0000256" key="23">
    <source>
        <dbReference type="ARBA" id="ARBA00023273"/>
    </source>
</evidence>
<dbReference type="EC" id="3.6.4.13" evidence="6"/>
<evidence type="ECO:0000259" key="33">
    <source>
        <dbReference type="PROSITE" id="PS51039"/>
    </source>
</evidence>
<dbReference type="CDD" id="cd18808">
    <property type="entry name" value="SF1_C_Upf1"/>
    <property type="match status" value="1"/>
</dbReference>
<dbReference type="OrthoDB" id="6513042at2759"/>
<dbReference type="EMBL" id="JAAKFY010000007">
    <property type="protein sequence ID" value="KAF3854893.1"/>
    <property type="molecule type" value="Genomic_DNA"/>
</dbReference>
<keyword evidence="16" id="KW-0694">RNA-binding</keyword>
<proteinExistence type="inferred from homology"/>
<feature type="region of interest" description="Disordered" evidence="32">
    <location>
        <begin position="736"/>
        <end position="796"/>
    </location>
</feature>
<feature type="compositionally biased region" description="Basic and acidic residues" evidence="32">
    <location>
        <begin position="906"/>
        <end position="917"/>
    </location>
</feature>
<dbReference type="Gene3D" id="3.30.1370.50">
    <property type="entry name" value="R3H-like domain"/>
    <property type="match status" value="1"/>
</dbReference>
<evidence type="ECO:0000256" key="13">
    <source>
        <dbReference type="ARBA" id="ARBA00022806"/>
    </source>
</evidence>
<dbReference type="FunFam" id="3.40.50.300:FF:001146">
    <property type="entry name" value="DNA-binding protein SMUBP-2 isoform X1"/>
    <property type="match status" value="1"/>
</dbReference>
<dbReference type="InterPro" id="IPR048761">
    <property type="entry name" value="SMUBP-2_HCS1_1B"/>
</dbReference>
<evidence type="ECO:0000256" key="10">
    <source>
        <dbReference type="ARBA" id="ARBA00022741"/>
    </source>
</evidence>
<dbReference type="Gene3D" id="3.40.50.300">
    <property type="entry name" value="P-loop containing nucleotide triphosphate hydrolases"/>
    <property type="match status" value="2"/>
</dbReference>
<keyword evidence="15" id="KW-0067">ATP-binding</keyword>
<keyword evidence="14" id="KW-0862">Zinc</keyword>
<gene>
    <name evidence="35" type="ORF">F7725_022948</name>
</gene>
<evidence type="ECO:0000256" key="14">
    <source>
        <dbReference type="ARBA" id="ARBA00022833"/>
    </source>
</evidence>
<evidence type="ECO:0000259" key="34">
    <source>
        <dbReference type="PROSITE" id="PS51061"/>
    </source>
</evidence>
<feature type="region of interest" description="Disordered" evidence="32">
    <location>
        <begin position="906"/>
        <end position="940"/>
    </location>
</feature>
<keyword evidence="12" id="KW-0378">Hydrolase</keyword>
<evidence type="ECO:0000256" key="12">
    <source>
        <dbReference type="ARBA" id="ARBA00022801"/>
    </source>
</evidence>
<dbReference type="GO" id="GO:0030424">
    <property type="term" value="C:axon"/>
    <property type="evidence" value="ECO:0007669"/>
    <property type="project" value="UniProtKB-SubCell"/>
</dbReference>
<dbReference type="EC" id="3.6.4.12" evidence="5"/>
<keyword evidence="9" id="KW-0479">Metal-binding</keyword>
<dbReference type="Gene3D" id="2.40.30.270">
    <property type="match status" value="1"/>
</dbReference>
<evidence type="ECO:0000256" key="22">
    <source>
        <dbReference type="ARBA" id="ARBA00023242"/>
    </source>
</evidence>
<dbReference type="GO" id="GO:0043139">
    <property type="term" value="F:5'-3' DNA helicase activity"/>
    <property type="evidence" value="ECO:0007669"/>
    <property type="project" value="TreeGrafter"/>
</dbReference>
<reference evidence="35 36" key="1">
    <citation type="submission" date="2020-03" db="EMBL/GenBank/DDBJ databases">
        <title>Dissostichus mawsoni Genome sequencing and assembly.</title>
        <authorList>
            <person name="Park H."/>
        </authorList>
    </citation>
    <scope>NUCLEOTIDE SEQUENCE [LARGE SCALE GENOMIC DNA]</scope>
    <source>
        <strain evidence="35">DM0001</strain>
        <tissue evidence="35">Muscle</tissue>
    </source>
</reference>
<dbReference type="NCBIfam" id="TIGR00376">
    <property type="entry name" value="IGHMBP2 family helicase"/>
    <property type="match status" value="1"/>
</dbReference>
<keyword evidence="20" id="KW-0010">Activator</keyword>
<evidence type="ECO:0000256" key="30">
    <source>
        <dbReference type="ARBA" id="ARBA00082678"/>
    </source>
</evidence>
<dbReference type="InterPro" id="IPR000058">
    <property type="entry name" value="Znf_AN1"/>
</dbReference>
<dbReference type="InterPro" id="IPR050534">
    <property type="entry name" value="Coronavir_polyprotein_1ab"/>
</dbReference>
<dbReference type="GO" id="GO:0016787">
    <property type="term" value="F:hydrolase activity"/>
    <property type="evidence" value="ECO:0007669"/>
    <property type="project" value="UniProtKB-KW"/>
</dbReference>
<dbReference type="GO" id="GO:0005524">
    <property type="term" value="F:ATP binding"/>
    <property type="evidence" value="ECO:0007669"/>
    <property type="project" value="UniProtKB-KW"/>
</dbReference>
<evidence type="ECO:0000256" key="6">
    <source>
        <dbReference type="ARBA" id="ARBA00012552"/>
    </source>
</evidence>
<dbReference type="GO" id="GO:0008270">
    <property type="term" value="F:zinc ion binding"/>
    <property type="evidence" value="ECO:0007669"/>
    <property type="project" value="UniProtKB-KW"/>
</dbReference>
<evidence type="ECO:0000256" key="29">
    <source>
        <dbReference type="ARBA" id="ARBA00074890"/>
    </source>
</evidence>
<dbReference type="SUPFAM" id="SSF82708">
    <property type="entry name" value="R3H domain"/>
    <property type="match status" value="1"/>
</dbReference>
<dbReference type="Pfam" id="PF21138">
    <property type="entry name" value="SMUBP-2_HCS1_1B"/>
    <property type="match status" value="1"/>
</dbReference>
<dbReference type="SUPFAM" id="SSF118310">
    <property type="entry name" value="AN1-like Zinc finger"/>
    <property type="match status" value="1"/>
</dbReference>
<dbReference type="FunFam" id="3.40.50.300:FF:001171">
    <property type="entry name" value="DNA-binding protein SMUBP-2"/>
    <property type="match status" value="1"/>
</dbReference>
<feature type="domain" description="R3H" evidence="34">
    <location>
        <begin position="793"/>
        <end position="857"/>
    </location>
</feature>
<dbReference type="SMART" id="SM00382">
    <property type="entry name" value="AAA"/>
    <property type="match status" value="1"/>
</dbReference>
<protein>
    <recommendedName>
        <fullName evidence="29">DNA-binding protein SMUBP-2</fullName>
        <ecNumber evidence="5">3.6.4.12</ecNumber>
        <ecNumber evidence="6">3.6.4.13</ecNumber>
    </recommendedName>
    <alternativeName>
        <fullName evidence="30">ATP-dependent helicase IGHMBP2</fullName>
    </alternativeName>
</protein>
<evidence type="ECO:0000256" key="17">
    <source>
        <dbReference type="ARBA" id="ARBA00022990"/>
    </source>
</evidence>
<dbReference type="SMART" id="SM00487">
    <property type="entry name" value="DEXDc"/>
    <property type="match status" value="1"/>
</dbReference>
<keyword evidence="7" id="KW-0963">Cytoplasm</keyword>
<comment type="subcellular location">
    <subcellularLocation>
        <location evidence="2">Cell projection</location>
        <location evidence="2">Axon</location>
    </subcellularLocation>
    <subcellularLocation>
        <location evidence="3">Cytoplasm</location>
    </subcellularLocation>
    <subcellularLocation>
        <location evidence="1">Nucleus</location>
    </subcellularLocation>
</comment>
<comment type="similarity">
    <text evidence="4">Belongs to the DNA2/NAM7 helicase family.</text>
</comment>
<dbReference type="FunFam" id="2.40.30.270:FF:000001">
    <property type="entry name" value="Immunoglobulin mu DNA-binding protein 2"/>
    <property type="match status" value="1"/>
</dbReference>
<evidence type="ECO:0000256" key="25">
    <source>
        <dbReference type="ARBA" id="ARBA00048432"/>
    </source>
</evidence>
<feature type="compositionally biased region" description="Acidic residues" evidence="32">
    <location>
        <begin position="865"/>
        <end position="877"/>
    </location>
</feature>
<evidence type="ECO:0000256" key="16">
    <source>
        <dbReference type="ARBA" id="ARBA00022884"/>
    </source>
</evidence>
<evidence type="ECO:0000256" key="19">
    <source>
        <dbReference type="ARBA" id="ARBA00023125"/>
    </source>
</evidence>
<evidence type="ECO:0000256" key="7">
    <source>
        <dbReference type="ARBA" id="ARBA00022490"/>
    </source>
</evidence>
<evidence type="ECO:0000256" key="15">
    <source>
        <dbReference type="ARBA" id="ARBA00022840"/>
    </source>
</evidence>
<feature type="region of interest" description="Disordered" evidence="32">
    <location>
        <begin position="1051"/>
        <end position="1072"/>
    </location>
</feature>
<keyword evidence="18" id="KW-0805">Transcription regulation</keyword>
<keyword evidence="8" id="KW-0820">tRNA-binding</keyword>
<dbReference type="GO" id="GO:0003724">
    <property type="term" value="F:RNA helicase activity"/>
    <property type="evidence" value="ECO:0007669"/>
    <property type="project" value="UniProtKB-EC"/>
</dbReference>
<feature type="compositionally biased region" description="Polar residues" evidence="32">
    <location>
        <begin position="761"/>
        <end position="778"/>
    </location>
</feature>
<dbReference type="InterPro" id="IPR014001">
    <property type="entry name" value="Helicase_ATP-bd"/>
</dbReference>
<dbReference type="GO" id="GO:0000049">
    <property type="term" value="F:tRNA binding"/>
    <property type="evidence" value="ECO:0007669"/>
    <property type="project" value="UniProtKB-KW"/>
</dbReference>
<evidence type="ECO:0000256" key="32">
    <source>
        <dbReference type="SAM" id="MobiDB-lite"/>
    </source>
</evidence>
<evidence type="ECO:0000256" key="26">
    <source>
        <dbReference type="ARBA" id="ARBA00049390"/>
    </source>
</evidence>
<evidence type="ECO:0000313" key="36">
    <source>
        <dbReference type="Proteomes" id="UP000518266"/>
    </source>
</evidence>
<keyword evidence="13" id="KW-0347">Helicase</keyword>
<dbReference type="Gene3D" id="4.10.1110.10">
    <property type="entry name" value="AN1-like Zinc finger"/>
    <property type="match status" value="1"/>
</dbReference>
<dbReference type="Proteomes" id="UP000518266">
    <property type="component" value="Unassembled WGS sequence"/>
</dbReference>
<accession>A0A7J5Z086</accession>